<dbReference type="EMBL" id="HACG01017817">
    <property type="protein sequence ID" value="CEK64682.1"/>
    <property type="molecule type" value="Transcribed_RNA"/>
</dbReference>
<dbReference type="AlphaFoldDB" id="A0A0B6Z8I1"/>
<proteinExistence type="predicted"/>
<reference evidence="1" key="1">
    <citation type="submission" date="2014-12" db="EMBL/GenBank/DDBJ databases">
        <title>Insight into the proteome of Arion vulgaris.</title>
        <authorList>
            <person name="Aradska J."/>
            <person name="Bulat T."/>
            <person name="Smidak R."/>
            <person name="Sarate P."/>
            <person name="Gangsoo J."/>
            <person name="Sialana F."/>
            <person name="Bilban M."/>
            <person name="Lubec G."/>
        </authorList>
    </citation>
    <scope>NUCLEOTIDE SEQUENCE</scope>
    <source>
        <tissue evidence="1">Skin</tissue>
    </source>
</reference>
<gene>
    <name evidence="1" type="primary">ORF52537</name>
</gene>
<protein>
    <submittedName>
        <fullName evidence="1">Uncharacterized protein</fullName>
    </submittedName>
</protein>
<feature type="non-terminal residue" evidence="1">
    <location>
        <position position="96"/>
    </location>
</feature>
<accession>A0A0B6Z8I1</accession>
<evidence type="ECO:0000313" key="1">
    <source>
        <dbReference type="EMBL" id="CEK64682.1"/>
    </source>
</evidence>
<sequence length="96" mass="11234">RLNKTGKNMENVIDPFDKENGENHFYLNRLLYEEGEEAVEEYKKVIRRVYATASRVPKNPTFMSGYPAWYKGLCPRRNAEDFYPGPSHISTQCRVT</sequence>
<organism evidence="1">
    <name type="scientific">Arion vulgaris</name>
    <dbReference type="NCBI Taxonomy" id="1028688"/>
    <lineage>
        <taxon>Eukaryota</taxon>
        <taxon>Metazoa</taxon>
        <taxon>Spiralia</taxon>
        <taxon>Lophotrochozoa</taxon>
        <taxon>Mollusca</taxon>
        <taxon>Gastropoda</taxon>
        <taxon>Heterobranchia</taxon>
        <taxon>Euthyneura</taxon>
        <taxon>Panpulmonata</taxon>
        <taxon>Eupulmonata</taxon>
        <taxon>Stylommatophora</taxon>
        <taxon>Helicina</taxon>
        <taxon>Arionoidea</taxon>
        <taxon>Arionidae</taxon>
        <taxon>Arion</taxon>
    </lineage>
</organism>
<name>A0A0B6Z8I1_9EUPU</name>
<feature type="non-terminal residue" evidence="1">
    <location>
        <position position="1"/>
    </location>
</feature>